<dbReference type="PANTHER" id="PTHR43643:SF6">
    <property type="entry name" value="HISTIDINOL-PHOSPHATE AMINOTRANSFERASE"/>
    <property type="match status" value="1"/>
</dbReference>
<dbReference type="InterPro" id="IPR050106">
    <property type="entry name" value="HistidinolP_aminotransfase"/>
</dbReference>
<evidence type="ECO:0000256" key="8">
    <source>
        <dbReference type="ARBA" id="ARBA00023102"/>
    </source>
</evidence>
<dbReference type="Gene3D" id="3.40.640.10">
    <property type="entry name" value="Type I PLP-dependent aspartate aminotransferase-like (Major domain)"/>
    <property type="match status" value="1"/>
</dbReference>
<dbReference type="PROSITE" id="PS00105">
    <property type="entry name" value="AA_TRANSFER_CLASS_1"/>
    <property type="match status" value="1"/>
</dbReference>
<evidence type="ECO:0000256" key="9">
    <source>
        <dbReference type="ARBA" id="ARBA00047481"/>
    </source>
</evidence>
<dbReference type="InterPro" id="IPR015421">
    <property type="entry name" value="PyrdxlP-dep_Trfase_major"/>
</dbReference>
<dbReference type="AlphaFoldDB" id="A0A0F9W4A2"/>
<comment type="caution">
    <text evidence="11">The sequence shown here is derived from an EMBL/GenBank/DDBJ whole genome shotgun (WGS) entry which is preliminary data.</text>
</comment>
<evidence type="ECO:0000256" key="2">
    <source>
        <dbReference type="ARBA" id="ARBA00007970"/>
    </source>
</evidence>
<organism evidence="11">
    <name type="scientific">marine sediment metagenome</name>
    <dbReference type="NCBI Taxonomy" id="412755"/>
    <lineage>
        <taxon>unclassified sequences</taxon>
        <taxon>metagenomes</taxon>
        <taxon>ecological metagenomes</taxon>
    </lineage>
</organism>
<comment type="catalytic activity">
    <reaction evidence="9">
        <text>L-histidinol phosphate + 2-oxoglutarate = 3-(imidazol-4-yl)-2-oxopropyl phosphate + L-glutamate</text>
        <dbReference type="Rhea" id="RHEA:23744"/>
        <dbReference type="ChEBI" id="CHEBI:16810"/>
        <dbReference type="ChEBI" id="CHEBI:29985"/>
        <dbReference type="ChEBI" id="CHEBI:57766"/>
        <dbReference type="ChEBI" id="CHEBI:57980"/>
        <dbReference type="EC" id="2.6.1.9"/>
    </reaction>
</comment>
<evidence type="ECO:0000256" key="5">
    <source>
        <dbReference type="ARBA" id="ARBA00022605"/>
    </source>
</evidence>
<dbReference type="EC" id="2.6.1.9" evidence="3"/>
<dbReference type="CDD" id="cd00609">
    <property type="entry name" value="AAT_like"/>
    <property type="match status" value="1"/>
</dbReference>
<keyword evidence="6" id="KW-0808">Transferase</keyword>
<evidence type="ECO:0000256" key="3">
    <source>
        <dbReference type="ARBA" id="ARBA00012748"/>
    </source>
</evidence>
<dbReference type="PANTHER" id="PTHR43643">
    <property type="entry name" value="HISTIDINOL-PHOSPHATE AMINOTRANSFERASE 2"/>
    <property type="match status" value="1"/>
</dbReference>
<proteinExistence type="inferred from homology"/>
<dbReference type="InterPro" id="IPR004838">
    <property type="entry name" value="NHTrfase_class1_PyrdxlP-BS"/>
</dbReference>
<dbReference type="Gene3D" id="3.90.1150.10">
    <property type="entry name" value="Aspartate Aminotransferase, domain 1"/>
    <property type="match status" value="1"/>
</dbReference>
<evidence type="ECO:0000313" key="11">
    <source>
        <dbReference type="EMBL" id="KKO11195.1"/>
    </source>
</evidence>
<feature type="domain" description="Aminotransferase class I/classII large" evidence="10">
    <location>
        <begin position="43"/>
        <end position="349"/>
    </location>
</feature>
<sequence>MNDRPISPQPSPFAAAVKTYRPPVPLAPTDLRLSGNEGSLLMTNWLGVLGDLAPQTISRYPSVAELEGDIARAFGLQRQQVLAGTGGDDAVERTIRAYLCPGREIILNEPSFVMLQRYATLAGGDCVFVPWLAGPLPVDEMLAAVTERTVMITVVSPNNPTGLVATVEDLRRLRREAPSVLLLVDLAYGEFADDDLTDAALSLPNTVVIRSFSKAWGLAGLRVGWAAGPADVIEHLRAVGHPYPVSSLSMAIVSHMLQHGREDVETFVGQVRTSRRTLSQTLQRGGGEVTPSQGNFVLVRFDNAVWVRDALAGMGIAVRAFPEVPVLHDRLRITVPGEKTVLGRLCEALETVLQPEAILLDAKLADHQETVRPACKGLALGVVAGPAADDIRQTCSQLGVERAWMLTAGAETTGAARQAGVLPVAVATADGLSETDLLTAGAAKVLSDVAQIKELLP</sequence>
<dbReference type="InterPro" id="IPR015422">
    <property type="entry name" value="PyrdxlP-dep_Trfase_small"/>
</dbReference>
<keyword evidence="8" id="KW-0368">Histidine biosynthesis</keyword>
<dbReference type="InterPro" id="IPR015424">
    <property type="entry name" value="PyrdxlP-dep_Trfase"/>
</dbReference>
<accession>A0A0F9W4A2</accession>
<evidence type="ECO:0000256" key="1">
    <source>
        <dbReference type="ARBA" id="ARBA00005011"/>
    </source>
</evidence>
<keyword evidence="4" id="KW-0032">Aminotransferase</keyword>
<evidence type="ECO:0000256" key="7">
    <source>
        <dbReference type="ARBA" id="ARBA00022898"/>
    </source>
</evidence>
<dbReference type="GO" id="GO:0000105">
    <property type="term" value="P:L-histidine biosynthetic process"/>
    <property type="evidence" value="ECO:0007669"/>
    <property type="project" value="UniProtKB-KW"/>
</dbReference>
<evidence type="ECO:0000256" key="4">
    <source>
        <dbReference type="ARBA" id="ARBA00022576"/>
    </source>
</evidence>
<comment type="similarity">
    <text evidence="2">Belongs to the class-II pyridoxal-phosphate-dependent aminotransferase family. Histidinol-phosphate aminotransferase subfamily.</text>
</comment>
<reference evidence="11" key="1">
    <citation type="journal article" date="2015" name="Nature">
        <title>Complex archaea that bridge the gap between prokaryotes and eukaryotes.</title>
        <authorList>
            <person name="Spang A."/>
            <person name="Saw J.H."/>
            <person name="Jorgensen S.L."/>
            <person name="Zaremba-Niedzwiedzka K."/>
            <person name="Martijn J."/>
            <person name="Lind A.E."/>
            <person name="van Eijk R."/>
            <person name="Schleper C."/>
            <person name="Guy L."/>
            <person name="Ettema T.J."/>
        </authorList>
    </citation>
    <scope>NUCLEOTIDE SEQUENCE</scope>
</reference>
<name>A0A0F9W4A2_9ZZZZ</name>
<keyword evidence="7" id="KW-0663">Pyridoxal phosphate</keyword>
<comment type="pathway">
    <text evidence="1">Amino-acid biosynthesis; L-histidine biosynthesis; L-histidine from 5-phospho-alpha-D-ribose 1-diphosphate: step 7/9.</text>
</comment>
<protein>
    <recommendedName>
        <fullName evidence="3">histidinol-phosphate transaminase</fullName>
        <ecNumber evidence="3">2.6.1.9</ecNumber>
    </recommendedName>
</protein>
<gene>
    <name evidence="11" type="ORF">LCGC14_0016710</name>
</gene>
<dbReference type="InterPro" id="IPR004839">
    <property type="entry name" value="Aminotransferase_I/II_large"/>
</dbReference>
<dbReference type="EMBL" id="LAZR01000003">
    <property type="protein sequence ID" value="KKO11195.1"/>
    <property type="molecule type" value="Genomic_DNA"/>
</dbReference>
<dbReference type="Pfam" id="PF00155">
    <property type="entry name" value="Aminotran_1_2"/>
    <property type="match status" value="1"/>
</dbReference>
<dbReference type="GO" id="GO:0004400">
    <property type="term" value="F:histidinol-phosphate transaminase activity"/>
    <property type="evidence" value="ECO:0007669"/>
    <property type="project" value="UniProtKB-EC"/>
</dbReference>
<dbReference type="SUPFAM" id="SSF53383">
    <property type="entry name" value="PLP-dependent transferases"/>
    <property type="match status" value="1"/>
</dbReference>
<keyword evidence="5" id="KW-0028">Amino-acid biosynthesis</keyword>
<dbReference type="GO" id="GO:0030170">
    <property type="term" value="F:pyridoxal phosphate binding"/>
    <property type="evidence" value="ECO:0007669"/>
    <property type="project" value="InterPro"/>
</dbReference>
<evidence type="ECO:0000259" key="10">
    <source>
        <dbReference type="Pfam" id="PF00155"/>
    </source>
</evidence>
<evidence type="ECO:0000256" key="6">
    <source>
        <dbReference type="ARBA" id="ARBA00022679"/>
    </source>
</evidence>